<comment type="caution">
    <text evidence="1">The sequence shown here is derived from an EMBL/GenBank/DDBJ whole genome shotgun (WGS) entry which is preliminary data.</text>
</comment>
<accession>A0ACB9GBK1</accession>
<evidence type="ECO:0000313" key="1">
    <source>
        <dbReference type="EMBL" id="KAI3780102.1"/>
    </source>
</evidence>
<proteinExistence type="predicted"/>
<evidence type="ECO:0000313" key="2">
    <source>
        <dbReference type="Proteomes" id="UP001055811"/>
    </source>
</evidence>
<sequence>MLDGLGKGDGEEEAARRRKSFRNLQPLHAGGIRSASASTGVPDQRSGRPALQFTYSPSGHTDRVWGLAWNLATDADGVPAILASCSGDKTVRIWQQRSRSSISFDCKAVLEDIHTRKIRSCVWSPSGKQLATAGFDATTAIWEQNGSDFECVSTLEGHENEVKSV</sequence>
<keyword evidence="2" id="KW-1185">Reference proteome</keyword>
<protein>
    <submittedName>
        <fullName evidence="1">Uncharacterized protein</fullName>
    </submittedName>
</protein>
<dbReference type="Proteomes" id="UP001055811">
    <property type="component" value="Linkage Group LG02"/>
</dbReference>
<name>A0ACB9GBK1_CICIN</name>
<dbReference type="EMBL" id="CM042010">
    <property type="protein sequence ID" value="KAI3780102.1"/>
    <property type="molecule type" value="Genomic_DNA"/>
</dbReference>
<gene>
    <name evidence="1" type="ORF">L2E82_09999</name>
</gene>
<reference evidence="1 2" key="2">
    <citation type="journal article" date="2022" name="Mol. Ecol. Resour.">
        <title>The genomes of chicory, endive, great burdock and yacon provide insights into Asteraceae paleo-polyploidization history and plant inulin production.</title>
        <authorList>
            <person name="Fan W."/>
            <person name="Wang S."/>
            <person name="Wang H."/>
            <person name="Wang A."/>
            <person name="Jiang F."/>
            <person name="Liu H."/>
            <person name="Zhao H."/>
            <person name="Xu D."/>
            <person name="Zhang Y."/>
        </authorList>
    </citation>
    <scope>NUCLEOTIDE SEQUENCE [LARGE SCALE GENOMIC DNA]</scope>
    <source>
        <strain evidence="2">cv. Punajuju</strain>
        <tissue evidence="1">Leaves</tissue>
    </source>
</reference>
<organism evidence="1 2">
    <name type="scientific">Cichorium intybus</name>
    <name type="common">Chicory</name>
    <dbReference type="NCBI Taxonomy" id="13427"/>
    <lineage>
        <taxon>Eukaryota</taxon>
        <taxon>Viridiplantae</taxon>
        <taxon>Streptophyta</taxon>
        <taxon>Embryophyta</taxon>
        <taxon>Tracheophyta</taxon>
        <taxon>Spermatophyta</taxon>
        <taxon>Magnoliopsida</taxon>
        <taxon>eudicotyledons</taxon>
        <taxon>Gunneridae</taxon>
        <taxon>Pentapetalae</taxon>
        <taxon>asterids</taxon>
        <taxon>campanulids</taxon>
        <taxon>Asterales</taxon>
        <taxon>Asteraceae</taxon>
        <taxon>Cichorioideae</taxon>
        <taxon>Cichorieae</taxon>
        <taxon>Cichoriinae</taxon>
        <taxon>Cichorium</taxon>
    </lineage>
</organism>
<reference evidence="2" key="1">
    <citation type="journal article" date="2022" name="Mol. Ecol. Resour.">
        <title>The genomes of chicory, endive, great burdock and yacon provide insights into Asteraceae palaeo-polyploidization history and plant inulin production.</title>
        <authorList>
            <person name="Fan W."/>
            <person name="Wang S."/>
            <person name="Wang H."/>
            <person name="Wang A."/>
            <person name="Jiang F."/>
            <person name="Liu H."/>
            <person name="Zhao H."/>
            <person name="Xu D."/>
            <person name="Zhang Y."/>
        </authorList>
    </citation>
    <scope>NUCLEOTIDE SEQUENCE [LARGE SCALE GENOMIC DNA]</scope>
    <source>
        <strain evidence="2">cv. Punajuju</strain>
    </source>
</reference>